<keyword evidence="10" id="KW-1185">Reference proteome</keyword>
<dbReference type="PANTHER" id="PTHR33048">
    <property type="entry name" value="PTH11-LIKE INTEGRAL MEMBRANE PROTEIN (AFU_ORTHOLOGUE AFUA_5G11245)"/>
    <property type="match status" value="1"/>
</dbReference>
<evidence type="ECO:0000313" key="9">
    <source>
        <dbReference type="EMBL" id="KAK5089838.1"/>
    </source>
</evidence>
<evidence type="ECO:0000256" key="5">
    <source>
        <dbReference type="ARBA" id="ARBA00038359"/>
    </source>
</evidence>
<feature type="transmembrane region" description="Helical" evidence="7">
    <location>
        <begin position="210"/>
        <end position="230"/>
    </location>
</feature>
<dbReference type="Proteomes" id="UP001309876">
    <property type="component" value="Unassembled WGS sequence"/>
</dbReference>
<evidence type="ECO:0000256" key="4">
    <source>
        <dbReference type="ARBA" id="ARBA00023136"/>
    </source>
</evidence>
<dbReference type="InterPro" id="IPR049326">
    <property type="entry name" value="Rhodopsin_dom_fungi"/>
</dbReference>
<sequence length="351" mass="39025">MMFTAAQAKQANYTCAAISLVILLTRAAVSRRGQRAVDLAFWLVALSIIVVITRIVVVFYYLLYGTASDVIRDADYFNSHDSSRVVAGSKLSLAARVLITASCWLQICLLLLFYSQLYTMKGIRWVAHMIRFTWFGAGLTFLAVVLATFLECRPLHLYWQVQPSPGSCIKGYVQLLVQCISNIVLDLMLLVISYPILFCKGRSLGQHFRVAALFILGTFCIIVTTLRLVSVFDSGSAQPTRSLWASIQMVVSTFVANAPTIYGDLKVQRRKKSNAIARRMSRPELWGPDSNGSVRGLVTPQRAVTVESQRSGTSGSVSSGTGRKDWFDHLEDIEAMGWKTPNWGKSRYEPG</sequence>
<evidence type="ECO:0000256" key="6">
    <source>
        <dbReference type="SAM" id="MobiDB-lite"/>
    </source>
</evidence>
<evidence type="ECO:0000256" key="1">
    <source>
        <dbReference type="ARBA" id="ARBA00004141"/>
    </source>
</evidence>
<keyword evidence="3 7" id="KW-1133">Transmembrane helix</keyword>
<dbReference type="EMBL" id="JAVRRJ010000001">
    <property type="protein sequence ID" value="KAK5089838.1"/>
    <property type="molecule type" value="Genomic_DNA"/>
</dbReference>
<protein>
    <recommendedName>
        <fullName evidence="8">Rhodopsin domain-containing protein</fullName>
    </recommendedName>
</protein>
<feature type="transmembrane region" description="Helical" evidence="7">
    <location>
        <begin position="242"/>
        <end position="262"/>
    </location>
</feature>
<feature type="transmembrane region" description="Helical" evidence="7">
    <location>
        <begin position="41"/>
        <end position="63"/>
    </location>
</feature>
<keyword evidence="2 7" id="KW-0812">Transmembrane</keyword>
<evidence type="ECO:0000256" key="3">
    <source>
        <dbReference type="ARBA" id="ARBA00022989"/>
    </source>
</evidence>
<organism evidence="9 10">
    <name type="scientific">Lithohypha guttulata</name>
    <dbReference type="NCBI Taxonomy" id="1690604"/>
    <lineage>
        <taxon>Eukaryota</taxon>
        <taxon>Fungi</taxon>
        <taxon>Dikarya</taxon>
        <taxon>Ascomycota</taxon>
        <taxon>Pezizomycotina</taxon>
        <taxon>Eurotiomycetes</taxon>
        <taxon>Chaetothyriomycetidae</taxon>
        <taxon>Chaetothyriales</taxon>
        <taxon>Trichomeriaceae</taxon>
        <taxon>Lithohypha</taxon>
    </lineage>
</organism>
<evidence type="ECO:0000256" key="2">
    <source>
        <dbReference type="ARBA" id="ARBA00022692"/>
    </source>
</evidence>
<comment type="subcellular location">
    <subcellularLocation>
        <location evidence="1">Membrane</location>
        <topology evidence="1">Multi-pass membrane protein</topology>
    </subcellularLocation>
</comment>
<name>A0AAN7YIY8_9EURO</name>
<feature type="transmembrane region" description="Helical" evidence="7">
    <location>
        <begin position="12"/>
        <end position="29"/>
    </location>
</feature>
<feature type="transmembrane region" description="Helical" evidence="7">
    <location>
        <begin position="175"/>
        <end position="198"/>
    </location>
</feature>
<proteinExistence type="inferred from homology"/>
<feature type="transmembrane region" description="Helical" evidence="7">
    <location>
        <begin position="126"/>
        <end position="150"/>
    </location>
</feature>
<dbReference type="GO" id="GO:0016020">
    <property type="term" value="C:membrane"/>
    <property type="evidence" value="ECO:0007669"/>
    <property type="project" value="UniProtKB-SubCell"/>
</dbReference>
<dbReference type="Pfam" id="PF20684">
    <property type="entry name" value="Fung_rhodopsin"/>
    <property type="match status" value="1"/>
</dbReference>
<dbReference type="AlphaFoldDB" id="A0AAN7YIY8"/>
<evidence type="ECO:0000256" key="7">
    <source>
        <dbReference type="SAM" id="Phobius"/>
    </source>
</evidence>
<evidence type="ECO:0000313" key="10">
    <source>
        <dbReference type="Proteomes" id="UP001309876"/>
    </source>
</evidence>
<accession>A0AAN7YIY8</accession>
<feature type="compositionally biased region" description="Low complexity" evidence="6">
    <location>
        <begin position="311"/>
        <end position="321"/>
    </location>
</feature>
<comment type="caution">
    <text evidence="9">The sequence shown here is derived from an EMBL/GenBank/DDBJ whole genome shotgun (WGS) entry which is preliminary data.</text>
</comment>
<feature type="region of interest" description="Disordered" evidence="6">
    <location>
        <begin position="301"/>
        <end position="323"/>
    </location>
</feature>
<gene>
    <name evidence="9" type="ORF">LTR05_000005</name>
</gene>
<feature type="domain" description="Rhodopsin" evidence="8">
    <location>
        <begin position="37"/>
        <end position="261"/>
    </location>
</feature>
<reference evidence="9 10" key="1">
    <citation type="submission" date="2023-08" db="EMBL/GenBank/DDBJ databases">
        <title>Black Yeasts Isolated from many extreme environments.</title>
        <authorList>
            <person name="Coleine C."/>
            <person name="Stajich J.E."/>
            <person name="Selbmann L."/>
        </authorList>
    </citation>
    <scope>NUCLEOTIDE SEQUENCE [LARGE SCALE GENOMIC DNA]</scope>
    <source>
        <strain evidence="9 10">CCFEE 5910</strain>
    </source>
</reference>
<dbReference type="PANTHER" id="PTHR33048:SF166">
    <property type="entry name" value="PTH11-LIKE INTEGRAL MEMBRANE PROTEIN"/>
    <property type="match status" value="1"/>
</dbReference>
<evidence type="ECO:0000259" key="8">
    <source>
        <dbReference type="Pfam" id="PF20684"/>
    </source>
</evidence>
<keyword evidence="4 7" id="KW-0472">Membrane</keyword>
<dbReference type="InterPro" id="IPR052337">
    <property type="entry name" value="SAT4-like"/>
</dbReference>
<comment type="similarity">
    <text evidence="5">Belongs to the SAT4 family.</text>
</comment>
<feature type="transmembrane region" description="Helical" evidence="7">
    <location>
        <begin position="93"/>
        <end position="114"/>
    </location>
</feature>